<name>A0ABT9WM46_9BACI</name>
<accession>A0ABT9WM46</accession>
<proteinExistence type="predicted"/>
<dbReference type="Proteomes" id="UP001223586">
    <property type="component" value="Unassembled WGS sequence"/>
</dbReference>
<evidence type="ECO:0000313" key="1">
    <source>
        <dbReference type="EMBL" id="MDQ0174228.1"/>
    </source>
</evidence>
<keyword evidence="2" id="KW-1185">Reference proteome</keyword>
<comment type="caution">
    <text evidence="1">The sequence shown here is derived from an EMBL/GenBank/DDBJ whole genome shotgun (WGS) entry which is preliminary data.</text>
</comment>
<organism evidence="1 2">
    <name type="scientific">Bacillus chungangensis</name>
    <dbReference type="NCBI Taxonomy" id="587633"/>
    <lineage>
        <taxon>Bacteria</taxon>
        <taxon>Bacillati</taxon>
        <taxon>Bacillota</taxon>
        <taxon>Bacilli</taxon>
        <taxon>Bacillales</taxon>
        <taxon>Bacillaceae</taxon>
        <taxon>Bacillus</taxon>
    </lineage>
</organism>
<reference evidence="1 2" key="1">
    <citation type="submission" date="2023-07" db="EMBL/GenBank/DDBJ databases">
        <title>Genomic Encyclopedia of Type Strains, Phase IV (KMG-IV): sequencing the most valuable type-strain genomes for metagenomic binning, comparative biology and taxonomic classification.</title>
        <authorList>
            <person name="Goeker M."/>
        </authorList>
    </citation>
    <scope>NUCLEOTIDE SEQUENCE [LARGE SCALE GENOMIC DNA]</scope>
    <source>
        <strain evidence="1 2">DSM 23837</strain>
    </source>
</reference>
<evidence type="ECO:0008006" key="3">
    <source>
        <dbReference type="Google" id="ProtNLM"/>
    </source>
</evidence>
<dbReference type="RefSeq" id="WP_307225532.1">
    <property type="nucleotide sequence ID" value="NZ_JAUSTT010000001.1"/>
</dbReference>
<protein>
    <recommendedName>
        <fullName evidence="3">TPM domain-containing protein</fullName>
    </recommendedName>
</protein>
<gene>
    <name evidence="1" type="ORF">J2S08_000059</name>
</gene>
<evidence type="ECO:0000313" key="2">
    <source>
        <dbReference type="Proteomes" id="UP001223586"/>
    </source>
</evidence>
<dbReference type="EMBL" id="JAUSTT010000001">
    <property type="protein sequence ID" value="MDQ0174228.1"/>
    <property type="molecule type" value="Genomic_DNA"/>
</dbReference>
<sequence length="201" mass="23567">MYHRINKVIVIALLIYFSILVYPTTSFAVAEKRAFEIFEEGIFDLITFSLEPLNKLDTLNEKIDDEGLYYIALAAKERFNGTLLFLTNLKVPSNVPKDIRKSLEDVKEYLSIGFYNLEESMDYLAQYILNQTPILYDRYLEKRDRGFSYIDGGLITLATARLKFYPPEWIETPKKSIPNAWKVGKEYFYKLEDTIRIKVNK</sequence>